<dbReference type="EC" id="4.1.1.50" evidence="9"/>
<feature type="active site" description="Proton acceptor; for processing activity" evidence="9">
    <location>
        <position position="94"/>
    </location>
</feature>
<comment type="PTM">
    <text evidence="9">Is synthesized initially as an inactive proenzyme. Formation of the active enzyme involves a self-maturation process in which the active site pyruvoyl group is generated from an internal serine residue via an autocatalytic post-translational modification. Two non-identical subunits are generated from the proenzyme in this reaction, and the pyruvate is formed at the N-terminus of the alpha chain, which is derived from the carboxyl end of the proenzyme. The post-translation cleavage follows an unusual pathway, termed non-hydrolytic serinolysis, in which the side chain hydroxyl group of the serine supplies its oxygen atom to form the C-terminus of the beta chain, while the remainder of the serine residue undergoes an oxidative deamination to produce ammonia and the pyruvoyl group blocking the N-terminus of the alpha chain.</text>
</comment>
<feature type="site" description="Cleavage (non-hydrolytic); by autolysis" evidence="9">
    <location>
        <begin position="88"/>
        <end position="89"/>
    </location>
</feature>
<accession>E0TIA7</accession>
<keyword evidence="1 9" id="KW-0210">Decarboxylase</keyword>
<dbReference type="STRING" id="314260.PB2503_08179"/>
<evidence type="ECO:0000256" key="3">
    <source>
        <dbReference type="ARBA" id="ARBA00023066"/>
    </source>
</evidence>
<protein>
    <recommendedName>
        <fullName evidence="9">S-adenosylmethionine decarboxylase proenzyme</fullName>
        <shortName evidence="9">AdoMetDC</shortName>
        <shortName evidence="9">SAMDC</shortName>
        <ecNumber evidence="9">4.1.1.50</ecNumber>
    </recommendedName>
    <component>
        <recommendedName>
            <fullName evidence="9">S-adenosylmethionine decarboxylase beta chain</fullName>
        </recommendedName>
    </component>
    <component>
        <recommendedName>
            <fullName evidence="9">S-adenosylmethionine decarboxylase alpha chain</fullName>
        </recommendedName>
    </component>
</protein>
<feature type="modified residue" description="Pyruvic acid (Ser); by autocatalysis" evidence="9">
    <location>
        <position position="89"/>
    </location>
</feature>
<evidence type="ECO:0000256" key="5">
    <source>
        <dbReference type="ARBA" id="ARBA00023145"/>
    </source>
</evidence>
<dbReference type="Gene3D" id="3.60.90.10">
    <property type="entry name" value="S-adenosylmethionine decarboxylase"/>
    <property type="match status" value="1"/>
</dbReference>
<evidence type="ECO:0000256" key="1">
    <source>
        <dbReference type="ARBA" id="ARBA00022793"/>
    </source>
</evidence>
<evidence type="ECO:0000256" key="8">
    <source>
        <dbReference type="ARBA" id="ARBA00023317"/>
    </source>
</evidence>
<dbReference type="InterPro" id="IPR016067">
    <property type="entry name" value="S-AdoMet_deCO2ase_core"/>
</dbReference>
<comment type="catalytic activity">
    <reaction evidence="9">
        <text>S-adenosyl-L-methionine + H(+) = S-adenosyl 3-(methylsulfanyl)propylamine + CO2</text>
        <dbReference type="Rhea" id="RHEA:15981"/>
        <dbReference type="ChEBI" id="CHEBI:15378"/>
        <dbReference type="ChEBI" id="CHEBI:16526"/>
        <dbReference type="ChEBI" id="CHEBI:57443"/>
        <dbReference type="ChEBI" id="CHEBI:59789"/>
        <dbReference type="EC" id="4.1.1.50"/>
    </reaction>
</comment>
<reference evidence="11" key="1">
    <citation type="submission" date="2010-08" db="EMBL/GenBank/DDBJ databases">
        <title>Genome sequence of Parvularcula bermudensis HTCC2503.</title>
        <authorList>
            <person name="Kang D.-M."/>
            <person name="Oh H.-M."/>
            <person name="Cho J.-C."/>
        </authorList>
    </citation>
    <scope>NUCLEOTIDE SEQUENCE [LARGE SCALE GENOMIC DNA]</scope>
    <source>
        <strain evidence="11">ATCC BAA-594 / HTCC2503 / KCTC 12087</strain>
    </source>
</reference>
<dbReference type="EMBL" id="CP002156">
    <property type="protein sequence ID" value="ADM09691.1"/>
    <property type="molecule type" value="Genomic_DNA"/>
</dbReference>
<keyword evidence="4 9" id="KW-0620">Polyamine biosynthesis</keyword>
<dbReference type="Pfam" id="PF02675">
    <property type="entry name" value="AdoMet_dc"/>
    <property type="match status" value="1"/>
</dbReference>
<dbReference type="eggNOG" id="COG1586">
    <property type="taxonomic scope" value="Bacteria"/>
</dbReference>
<comment type="pathway">
    <text evidence="9">Amine and polyamine biosynthesis; S-adenosylmethioninamine biosynthesis; S-adenosylmethioninamine from S-adenosyl-L-methionine: step 1/1.</text>
</comment>
<evidence type="ECO:0000256" key="2">
    <source>
        <dbReference type="ARBA" id="ARBA00022813"/>
    </source>
</evidence>
<keyword evidence="5 9" id="KW-0865">Zymogen</keyword>
<comment type="subunit">
    <text evidence="9">Heterotetramer of two alpha and two beta chains arranged as a dimer of alpha/beta heterodimers.</text>
</comment>
<evidence type="ECO:0000256" key="4">
    <source>
        <dbReference type="ARBA" id="ARBA00023115"/>
    </source>
</evidence>
<dbReference type="InterPro" id="IPR003826">
    <property type="entry name" value="AdoMetDC_fam_prok"/>
</dbReference>
<dbReference type="HAMAP" id="MF_00464">
    <property type="entry name" value="AdoMetDC_1"/>
    <property type="match status" value="1"/>
</dbReference>
<dbReference type="NCBIfam" id="TIGR03330">
    <property type="entry name" value="SAM_DCase_Bsu"/>
    <property type="match status" value="1"/>
</dbReference>
<evidence type="ECO:0000313" key="11">
    <source>
        <dbReference type="Proteomes" id="UP000001302"/>
    </source>
</evidence>
<keyword evidence="3 9" id="KW-0745">Spermidine biosynthesis</keyword>
<evidence type="ECO:0000313" key="10">
    <source>
        <dbReference type="EMBL" id="ADM09691.1"/>
    </source>
</evidence>
<feature type="chain" id="PRO_5023284621" description="S-adenosylmethionine decarboxylase alpha chain" evidence="9">
    <location>
        <begin position="89"/>
        <end position="147"/>
    </location>
</feature>
<feature type="active site" description="Proton donor; for catalytic activity" evidence="9">
    <location>
        <position position="109"/>
    </location>
</feature>
<dbReference type="PANTHER" id="PTHR33866:SF2">
    <property type="entry name" value="S-ADENOSYLMETHIONINE DECARBOXYLASE PROENZYME"/>
    <property type="match status" value="1"/>
</dbReference>
<keyword evidence="2 9" id="KW-0068">Autocatalytic cleavage</keyword>
<keyword evidence="8 9" id="KW-0670">Pyruvate</keyword>
<dbReference type="Proteomes" id="UP000001302">
    <property type="component" value="Chromosome"/>
</dbReference>
<gene>
    <name evidence="9" type="primary">speH</name>
    <name evidence="10" type="ordered locus">PB2503_08179</name>
</gene>
<keyword evidence="6 9" id="KW-0456">Lyase</keyword>
<evidence type="ECO:0000256" key="7">
    <source>
        <dbReference type="ARBA" id="ARBA00023270"/>
    </source>
</evidence>
<comment type="similarity">
    <text evidence="9">Belongs to the prokaryotic AdoMetDC family. Type 1 subfamily.</text>
</comment>
<keyword evidence="7 9" id="KW-0704">Schiff base</keyword>
<keyword evidence="9" id="KW-0949">S-adenosyl-L-methionine</keyword>
<dbReference type="PANTHER" id="PTHR33866">
    <property type="entry name" value="S-ADENOSYLMETHIONINE DECARBOXYLASE PROENZYME"/>
    <property type="match status" value="1"/>
</dbReference>
<sequence length="147" mass="15898">MSQFLKLVPPAPAPEEGPLDHFVEDGERIYAGRHLTIDLYGASDLTDQSRMEQAFRDCVTACGATLLHLHVHTFLPSGGLSGVAVLAESHISVHTWPEAAYAAFDVFMCGDAEPERAVDILAQAFSATAVEVGTHYRGADIKQHLPK</sequence>
<dbReference type="GO" id="GO:0004014">
    <property type="term" value="F:adenosylmethionine decarboxylase activity"/>
    <property type="evidence" value="ECO:0007669"/>
    <property type="project" value="UniProtKB-UniRule"/>
</dbReference>
<evidence type="ECO:0000256" key="6">
    <source>
        <dbReference type="ARBA" id="ARBA00023239"/>
    </source>
</evidence>
<dbReference type="GO" id="GO:0008295">
    <property type="term" value="P:spermidine biosynthetic process"/>
    <property type="evidence" value="ECO:0007669"/>
    <property type="project" value="UniProtKB-UniRule"/>
</dbReference>
<organism evidence="10 11">
    <name type="scientific">Parvularcula bermudensis (strain ATCC BAA-594 / HTCC2503 / KCTC 12087)</name>
    <dbReference type="NCBI Taxonomy" id="314260"/>
    <lineage>
        <taxon>Bacteria</taxon>
        <taxon>Pseudomonadati</taxon>
        <taxon>Pseudomonadota</taxon>
        <taxon>Alphaproteobacteria</taxon>
        <taxon>Parvularculales</taxon>
        <taxon>Parvularculaceae</taxon>
        <taxon>Parvularcula</taxon>
    </lineage>
</organism>
<dbReference type="RefSeq" id="WP_013300665.1">
    <property type="nucleotide sequence ID" value="NC_014414.1"/>
</dbReference>
<feature type="chain" id="PRO_5023284620" description="S-adenosylmethionine decarboxylase beta chain" evidence="9">
    <location>
        <begin position="1"/>
        <end position="88"/>
    </location>
</feature>
<comment type="function">
    <text evidence="9">Catalyzes the decarboxylation of S-adenosylmethionine to S-adenosylmethioninamine (dcAdoMet), the propylamine donor required for the synthesis of the polyamines spermine and spermidine from the diamine putrescine.</text>
</comment>
<name>E0TIA7_PARBH</name>
<dbReference type="UniPathway" id="UPA00331">
    <property type="reaction ID" value="UER00451"/>
</dbReference>
<proteinExistence type="inferred from homology"/>
<keyword evidence="11" id="KW-1185">Reference proteome</keyword>
<dbReference type="HOGENOM" id="CLU_125470_0_0_5"/>
<dbReference type="GO" id="GO:0005829">
    <property type="term" value="C:cytosol"/>
    <property type="evidence" value="ECO:0007669"/>
    <property type="project" value="TreeGrafter"/>
</dbReference>
<dbReference type="KEGG" id="pbr:PB2503_08179"/>
<reference evidence="10 11" key="2">
    <citation type="journal article" date="2011" name="J. Bacteriol.">
        <title>Complete genome sequence of strain HTCC2503T of Parvularcula bermudensis, the type species of the order "Parvularculales" in the class Alphaproteobacteria.</title>
        <authorList>
            <person name="Oh H.M."/>
            <person name="Kang I."/>
            <person name="Vergin K.L."/>
            <person name="Kang D."/>
            <person name="Rhee K.H."/>
            <person name="Giovannoni S.J."/>
            <person name="Cho J.C."/>
        </authorList>
    </citation>
    <scope>NUCLEOTIDE SEQUENCE [LARGE SCALE GENOMIC DNA]</scope>
    <source>
        <strain evidence="11">ATCC BAA-594 / HTCC2503 / KCTC 12087</strain>
    </source>
</reference>
<feature type="active site" description="Schiff-base intermediate with substrate; via pyruvic acid" evidence="9">
    <location>
        <position position="89"/>
    </location>
</feature>
<comment type="cofactor">
    <cofactor evidence="9">
        <name>pyruvate</name>
        <dbReference type="ChEBI" id="CHEBI:15361"/>
    </cofactor>
    <text evidence="9">Binds 1 pyruvoyl group covalently per subunit.</text>
</comment>
<dbReference type="InterPro" id="IPR017716">
    <property type="entry name" value="S-AdoMet_deCOase_pro-enz"/>
</dbReference>
<dbReference type="OrthoDB" id="9793120at2"/>
<dbReference type="SUPFAM" id="SSF56276">
    <property type="entry name" value="S-adenosylmethionine decarboxylase"/>
    <property type="match status" value="1"/>
</dbReference>
<dbReference type="AlphaFoldDB" id="E0TIA7"/>
<evidence type="ECO:0000256" key="9">
    <source>
        <dbReference type="HAMAP-Rule" id="MF_00464"/>
    </source>
</evidence>